<dbReference type="RefSeq" id="WP_250923757.1">
    <property type="nucleotide sequence ID" value="NZ_JAMQAW010000075.1"/>
</dbReference>
<reference evidence="2" key="1">
    <citation type="submission" date="2022-06" db="EMBL/GenBank/DDBJ databases">
        <title>Genome public.</title>
        <authorList>
            <person name="Sun Q."/>
        </authorList>
    </citation>
    <scope>NUCLEOTIDE SEQUENCE</scope>
    <source>
        <strain evidence="2">CWNU-1</strain>
    </source>
</reference>
<feature type="region of interest" description="Disordered" evidence="1">
    <location>
        <begin position="106"/>
        <end position="130"/>
    </location>
</feature>
<evidence type="ECO:0000256" key="1">
    <source>
        <dbReference type="SAM" id="MobiDB-lite"/>
    </source>
</evidence>
<organism evidence="2 3">
    <name type="scientific">Streptomyces albipurpureus</name>
    <dbReference type="NCBI Taxonomy" id="2897419"/>
    <lineage>
        <taxon>Bacteria</taxon>
        <taxon>Bacillati</taxon>
        <taxon>Actinomycetota</taxon>
        <taxon>Actinomycetes</taxon>
        <taxon>Kitasatosporales</taxon>
        <taxon>Streptomycetaceae</taxon>
        <taxon>Streptomyces</taxon>
    </lineage>
</organism>
<dbReference type="EMBL" id="JAMQAW010000075">
    <property type="protein sequence ID" value="MCM2393460.1"/>
    <property type="molecule type" value="Genomic_DNA"/>
</dbReference>
<protein>
    <submittedName>
        <fullName evidence="2">Uncharacterized protein</fullName>
    </submittedName>
</protein>
<dbReference type="Proteomes" id="UP001431429">
    <property type="component" value="Unassembled WGS sequence"/>
</dbReference>
<evidence type="ECO:0000313" key="2">
    <source>
        <dbReference type="EMBL" id="MCM2393460.1"/>
    </source>
</evidence>
<evidence type="ECO:0000313" key="3">
    <source>
        <dbReference type="Proteomes" id="UP001431429"/>
    </source>
</evidence>
<sequence length="223" mass="25195">MKLPITLHQARLGSTEFTVIRPALPLAHAVLIDHDRYLGAYLDQDAAQSIGDLWKLAASSPRSLIHLPIRGNQLPSDEPRQEGPRQLDLVLLHHSLQFRPSRWKEIRGRLGPGRPRTMTLPTSVPHGEADAGHRARHHRANRDLFHQHLHAETLLMTGSARVFRETAHHFLDVAQNGPHHSSTHPNHHYCSELHSRDGVLGHAREIHIEYRDQWDPPPASPPG</sequence>
<comment type="caution">
    <text evidence="2">The sequence shown here is derived from an EMBL/GenBank/DDBJ whole genome shotgun (WGS) entry which is preliminary data.</text>
</comment>
<name>A0ABT0V0P1_9ACTN</name>
<keyword evidence="3" id="KW-1185">Reference proteome</keyword>
<gene>
    <name evidence="2" type="ORF">NBG84_35175</name>
</gene>
<accession>A0ABT0V0P1</accession>
<proteinExistence type="predicted"/>